<dbReference type="RefSeq" id="WP_138526559.1">
    <property type="nucleotide sequence ID" value="NZ_SWDV01000050.1"/>
</dbReference>
<reference evidence="1 2" key="1">
    <citation type="submission" date="2019-04" db="EMBL/GenBank/DDBJ databases">
        <authorList>
            <person name="Li M."/>
        </authorList>
    </citation>
    <scope>NUCLEOTIDE SEQUENCE [LARGE SCALE GENOMIC DNA]</scope>
    <source>
        <strain evidence="1 2">LAM1902</strain>
    </source>
</reference>
<dbReference type="OrthoDB" id="7042003at2"/>
<proteinExistence type="predicted"/>
<accession>A0A5R9QLS4</accession>
<protein>
    <submittedName>
        <fullName evidence="1">Uncharacterized protein</fullName>
    </submittedName>
</protein>
<dbReference type="EMBL" id="SWDV01000050">
    <property type="protein sequence ID" value="TLX70489.1"/>
    <property type="molecule type" value="Genomic_DNA"/>
</dbReference>
<dbReference type="AlphaFoldDB" id="A0A5R9QLS4"/>
<sequence length="89" mass="9819">MEIIALIVVVAAGLFIFAMSRGKKAVRAYIYLAARSEGASVEEANELASRIDTHRAGQLNTAMRQFILQCYNGQQLPMISDARLDGFKQ</sequence>
<evidence type="ECO:0000313" key="1">
    <source>
        <dbReference type="EMBL" id="TLX70489.1"/>
    </source>
</evidence>
<keyword evidence="2" id="KW-1185">Reference proteome</keyword>
<gene>
    <name evidence="1" type="ORF">FAS41_27885</name>
</gene>
<organism evidence="1 2">
    <name type="scientific">Pseudomonas nicosulfuronedens</name>
    <dbReference type="NCBI Taxonomy" id="2571105"/>
    <lineage>
        <taxon>Bacteria</taxon>
        <taxon>Pseudomonadati</taxon>
        <taxon>Pseudomonadota</taxon>
        <taxon>Gammaproteobacteria</taxon>
        <taxon>Pseudomonadales</taxon>
        <taxon>Pseudomonadaceae</taxon>
        <taxon>Pseudomonas</taxon>
    </lineage>
</organism>
<evidence type="ECO:0000313" key="2">
    <source>
        <dbReference type="Proteomes" id="UP000306635"/>
    </source>
</evidence>
<comment type="caution">
    <text evidence="1">The sequence shown here is derived from an EMBL/GenBank/DDBJ whole genome shotgun (WGS) entry which is preliminary data.</text>
</comment>
<dbReference type="Proteomes" id="UP000306635">
    <property type="component" value="Unassembled WGS sequence"/>
</dbReference>
<name>A0A5R9QLS4_9PSED</name>